<comment type="caution">
    <text evidence="2">The sequence shown here is derived from an EMBL/GenBank/DDBJ whole genome shotgun (WGS) entry which is preliminary data.</text>
</comment>
<accession>A0ABS2T084</accession>
<protein>
    <submittedName>
        <fullName evidence="2">Uncharacterized protein</fullName>
    </submittedName>
</protein>
<feature type="transmembrane region" description="Helical" evidence="1">
    <location>
        <begin position="86"/>
        <end position="112"/>
    </location>
</feature>
<proteinExistence type="predicted"/>
<feature type="transmembrane region" description="Helical" evidence="1">
    <location>
        <begin position="167"/>
        <end position="188"/>
    </location>
</feature>
<reference evidence="2" key="1">
    <citation type="submission" date="2021-01" db="EMBL/GenBank/DDBJ databases">
        <title>Genomic Encyclopedia of Type Strains, Phase IV (KMG-IV): sequencing the most valuable type-strain genomes for metagenomic binning, comparative biology and taxonomic classification.</title>
        <authorList>
            <person name="Goeker M."/>
        </authorList>
    </citation>
    <scope>NUCLEOTIDE SEQUENCE</scope>
    <source>
        <strain evidence="2">DSM 21943</strain>
    </source>
</reference>
<feature type="transmembrane region" description="Helical" evidence="1">
    <location>
        <begin position="47"/>
        <end position="65"/>
    </location>
</feature>
<dbReference type="RefSeq" id="WP_204469183.1">
    <property type="nucleotide sequence ID" value="NZ_JAFBCV010000024.1"/>
</dbReference>
<dbReference type="EMBL" id="JAFBCV010000024">
    <property type="protein sequence ID" value="MBM7841189.1"/>
    <property type="molecule type" value="Genomic_DNA"/>
</dbReference>
<feature type="transmembrane region" description="Helical" evidence="1">
    <location>
        <begin position="200"/>
        <end position="217"/>
    </location>
</feature>
<dbReference type="Proteomes" id="UP001179280">
    <property type="component" value="Unassembled WGS sequence"/>
</dbReference>
<keyword evidence="1" id="KW-0472">Membrane</keyword>
<keyword evidence="3" id="KW-1185">Reference proteome</keyword>
<evidence type="ECO:0000256" key="1">
    <source>
        <dbReference type="SAM" id="Phobius"/>
    </source>
</evidence>
<name>A0ABS2T084_9BACI</name>
<keyword evidence="1" id="KW-0812">Transmembrane</keyword>
<evidence type="ECO:0000313" key="2">
    <source>
        <dbReference type="EMBL" id="MBM7841189.1"/>
    </source>
</evidence>
<evidence type="ECO:0000313" key="3">
    <source>
        <dbReference type="Proteomes" id="UP001179280"/>
    </source>
</evidence>
<gene>
    <name evidence="2" type="ORF">JOC54_004490</name>
</gene>
<sequence>MKQVKSLIQVMLPDLFKSFTTFWFILLAILIAGYIITSIFAATDVFLTTWPFFVIWLSITIFQIVKTDFHYALKMGATRKQFAFASISILLFLIVLGEGVQLIYINALPIVADTIGLQAVNLFTWAELFPELSAGMVIAYDLIIAFFFGTVLFTIACIKFHFGKLPVFILLGAIGIVMLIPTINQAVLDHIISLHYGENLLTVFFLLIPAVIGLLVSQQTLLKASLR</sequence>
<keyword evidence="1" id="KW-1133">Transmembrane helix</keyword>
<feature type="transmembrane region" description="Helical" evidence="1">
    <location>
        <begin position="132"/>
        <end position="155"/>
    </location>
</feature>
<feature type="transmembrane region" description="Helical" evidence="1">
    <location>
        <begin position="21"/>
        <end position="41"/>
    </location>
</feature>
<organism evidence="2 3">
    <name type="scientific">Shouchella xiaoxiensis</name>
    <dbReference type="NCBI Taxonomy" id="766895"/>
    <lineage>
        <taxon>Bacteria</taxon>
        <taxon>Bacillati</taxon>
        <taxon>Bacillota</taxon>
        <taxon>Bacilli</taxon>
        <taxon>Bacillales</taxon>
        <taxon>Bacillaceae</taxon>
        <taxon>Shouchella</taxon>
    </lineage>
</organism>